<name>A0ABX4N0N3_9MICC</name>
<sequence>MPADGGWPSRPASIQQAHSERKMAAIELQLAAEAFPADGKANQAVAPRIPSSKHSANFPAAALPSGRGLPFLKQIFSFLLRVLKLSHVRVLRYLAVITTLQAVNGLLVIPAIKYLFGLALENSNLGNVTDRTYTALLAHPVSVLLLVAIAVLALGAVSVQFVALIVMVNRQQSGQPPNLRAVCRETASCLRRMLSYPSPLMMAYFFLALPLGGLGLSSVLIQGVGIPPFITREYLKAPLSTALYLLMIGAIIYANLRLVLTLPLLAVGPKKPLAALGASLKATRRNSLRYLLLIGIPLGASALCASLLVEALVWISDLATGLLSEQDSALVATLCIGVGHTLGFLLIGAATVMAIQVLVALDREHLQLPVTLQERSQRHRRTRSLVLKAAAGSAAAALVLSGSLAASPALGQTATGAGEAKILAHRGYSAGGVENTLAALDAAAAHEADIVEADFQETADGHFVASHDTNLLVMAGVNQNIHEMTLAEVRKVTVREGGFTGRIPTMQEYLQRAEQLGIQVLVELKVTGHESRDYLTRFLAQADAAGTATENIYHSLNPRAVKEIKQRRPELRVGLTVAMSMGGLPKTKADFYTLEQASFTREFLAQAHALDREVHIWTVNDESSIRELLGAGVDGIVTDNVELAIRDRYLVANHPAADYSVGSTLAYLDIFR</sequence>
<evidence type="ECO:0000256" key="1">
    <source>
        <dbReference type="SAM" id="Phobius"/>
    </source>
</evidence>
<dbReference type="PANTHER" id="PTHR46211:SF8">
    <property type="entry name" value="PHOSPHODIESTERASE"/>
    <property type="match status" value="1"/>
</dbReference>
<reference evidence="3 4" key="1">
    <citation type="submission" date="2017-11" db="EMBL/GenBank/DDBJ databases">
        <title>Sequencing the genomes of 1000 actinobacteria strains.</title>
        <authorList>
            <person name="Klenk H.-P."/>
        </authorList>
    </citation>
    <scope>NUCLEOTIDE SEQUENCE [LARGE SCALE GENOMIC DNA]</scope>
    <source>
        <strain evidence="3 4">DSM 12798</strain>
    </source>
</reference>
<dbReference type="EMBL" id="PGEY01000001">
    <property type="protein sequence ID" value="PJJ45213.1"/>
    <property type="molecule type" value="Genomic_DNA"/>
</dbReference>
<dbReference type="Proteomes" id="UP000229263">
    <property type="component" value="Unassembled WGS sequence"/>
</dbReference>
<feature type="transmembrane region" description="Helical" evidence="1">
    <location>
        <begin position="241"/>
        <end position="267"/>
    </location>
</feature>
<feature type="transmembrane region" description="Helical" evidence="1">
    <location>
        <begin position="136"/>
        <end position="166"/>
    </location>
</feature>
<dbReference type="PANTHER" id="PTHR46211">
    <property type="entry name" value="GLYCEROPHOSPHORYL DIESTER PHOSPHODIESTERASE"/>
    <property type="match status" value="1"/>
</dbReference>
<evidence type="ECO:0000259" key="2">
    <source>
        <dbReference type="PROSITE" id="PS51704"/>
    </source>
</evidence>
<dbReference type="InterPro" id="IPR018476">
    <property type="entry name" value="GlyceroP-diester-Pdiesterase_M"/>
</dbReference>
<feature type="transmembrane region" description="Helical" evidence="1">
    <location>
        <begin position="90"/>
        <end position="116"/>
    </location>
</feature>
<dbReference type="InterPro" id="IPR030395">
    <property type="entry name" value="GP_PDE_dom"/>
</dbReference>
<organism evidence="3 4">
    <name type="scientific">Glutamicibacter mysorens</name>
    <dbReference type="NCBI Taxonomy" id="257984"/>
    <lineage>
        <taxon>Bacteria</taxon>
        <taxon>Bacillati</taxon>
        <taxon>Actinomycetota</taxon>
        <taxon>Actinomycetes</taxon>
        <taxon>Micrococcales</taxon>
        <taxon>Micrococcaceae</taxon>
        <taxon>Glutamicibacter</taxon>
    </lineage>
</organism>
<comment type="caution">
    <text evidence="3">The sequence shown here is derived from an EMBL/GenBank/DDBJ whole genome shotgun (WGS) entry which is preliminary data.</text>
</comment>
<keyword evidence="1" id="KW-0812">Transmembrane</keyword>
<dbReference type="InterPro" id="IPR017946">
    <property type="entry name" value="PLC-like_Pdiesterase_TIM-brl"/>
</dbReference>
<evidence type="ECO:0000313" key="4">
    <source>
        <dbReference type="Proteomes" id="UP000229263"/>
    </source>
</evidence>
<dbReference type="Gene3D" id="3.20.20.190">
    <property type="entry name" value="Phosphatidylinositol (PI) phosphodiesterase"/>
    <property type="match status" value="1"/>
</dbReference>
<keyword evidence="1" id="KW-1133">Transmembrane helix</keyword>
<evidence type="ECO:0000313" key="3">
    <source>
        <dbReference type="EMBL" id="PJJ45213.1"/>
    </source>
</evidence>
<gene>
    <name evidence="3" type="ORF">ATK23_2473</name>
</gene>
<feature type="transmembrane region" description="Helical" evidence="1">
    <location>
        <begin position="329"/>
        <end position="359"/>
    </location>
</feature>
<keyword evidence="4" id="KW-1185">Reference proteome</keyword>
<accession>A0ABX4N0N3</accession>
<feature type="transmembrane region" description="Helical" evidence="1">
    <location>
        <begin position="288"/>
        <end position="309"/>
    </location>
</feature>
<feature type="transmembrane region" description="Helical" evidence="1">
    <location>
        <begin position="201"/>
        <end position="221"/>
    </location>
</feature>
<protein>
    <submittedName>
        <fullName evidence="3">Glycerophosphoryl diester phosphodiesterase</fullName>
    </submittedName>
</protein>
<feature type="domain" description="GP-PDE" evidence="2">
    <location>
        <begin position="420"/>
        <end position="648"/>
    </location>
</feature>
<feature type="transmembrane region" description="Helical" evidence="1">
    <location>
        <begin position="385"/>
        <end position="406"/>
    </location>
</feature>
<dbReference type="Pfam" id="PF10110">
    <property type="entry name" value="GPDPase_memb"/>
    <property type="match status" value="1"/>
</dbReference>
<dbReference type="SUPFAM" id="SSF51695">
    <property type="entry name" value="PLC-like phosphodiesterases"/>
    <property type="match status" value="1"/>
</dbReference>
<dbReference type="PROSITE" id="PS51704">
    <property type="entry name" value="GP_PDE"/>
    <property type="match status" value="1"/>
</dbReference>
<keyword evidence="1" id="KW-0472">Membrane</keyword>
<proteinExistence type="predicted"/>
<dbReference type="Pfam" id="PF03009">
    <property type="entry name" value="GDPD"/>
    <property type="match status" value="1"/>
</dbReference>